<organism evidence="2 3">
    <name type="scientific">Neocucurbitaria cava</name>
    <dbReference type="NCBI Taxonomy" id="798079"/>
    <lineage>
        <taxon>Eukaryota</taxon>
        <taxon>Fungi</taxon>
        <taxon>Dikarya</taxon>
        <taxon>Ascomycota</taxon>
        <taxon>Pezizomycotina</taxon>
        <taxon>Dothideomycetes</taxon>
        <taxon>Pleosporomycetidae</taxon>
        <taxon>Pleosporales</taxon>
        <taxon>Pleosporineae</taxon>
        <taxon>Cucurbitariaceae</taxon>
        <taxon>Neocucurbitaria</taxon>
    </lineage>
</organism>
<name>A0A9W8Y4T1_9PLEO</name>
<protein>
    <submittedName>
        <fullName evidence="2">Uncharacterized protein</fullName>
    </submittedName>
</protein>
<gene>
    <name evidence="2" type="ORF">N0V83_008276</name>
</gene>
<accession>A0A9W8Y4T1</accession>
<keyword evidence="3" id="KW-1185">Reference proteome</keyword>
<comment type="caution">
    <text evidence="2">The sequence shown here is derived from an EMBL/GenBank/DDBJ whole genome shotgun (WGS) entry which is preliminary data.</text>
</comment>
<sequence length="76" mass="8338">MPTSEPMIIAQQNLDNNAPTVPLPPATVAWPRAPQTVNSVENPLPENEVAAGDSDEYEDDTNINEEGDDFDDPRFN</sequence>
<reference evidence="2" key="1">
    <citation type="submission" date="2022-10" db="EMBL/GenBank/DDBJ databases">
        <title>Tapping the CABI collections for fungal endophytes: first genome assemblies for Collariella, Neodidymelliopsis, Ascochyta clinopodiicola, Didymella pomorum, Didymosphaeria variabile, Neocosmospora piperis and Neocucurbitaria cava.</title>
        <authorList>
            <person name="Hill R."/>
        </authorList>
    </citation>
    <scope>NUCLEOTIDE SEQUENCE</scope>
    <source>
        <strain evidence="2">IMI 356814</strain>
    </source>
</reference>
<dbReference type="EMBL" id="JAPEUY010000015">
    <property type="protein sequence ID" value="KAJ4365656.1"/>
    <property type="molecule type" value="Genomic_DNA"/>
</dbReference>
<feature type="region of interest" description="Disordered" evidence="1">
    <location>
        <begin position="33"/>
        <end position="76"/>
    </location>
</feature>
<evidence type="ECO:0000313" key="2">
    <source>
        <dbReference type="EMBL" id="KAJ4365656.1"/>
    </source>
</evidence>
<dbReference type="Proteomes" id="UP001140560">
    <property type="component" value="Unassembled WGS sequence"/>
</dbReference>
<feature type="compositionally biased region" description="Acidic residues" evidence="1">
    <location>
        <begin position="53"/>
        <end position="76"/>
    </location>
</feature>
<evidence type="ECO:0000313" key="3">
    <source>
        <dbReference type="Proteomes" id="UP001140560"/>
    </source>
</evidence>
<proteinExistence type="predicted"/>
<dbReference type="AlphaFoldDB" id="A0A9W8Y4T1"/>
<evidence type="ECO:0000256" key="1">
    <source>
        <dbReference type="SAM" id="MobiDB-lite"/>
    </source>
</evidence>